<comment type="caution">
    <text evidence="14">The sequence shown here is derived from an EMBL/GenBank/DDBJ whole genome shotgun (WGS) entry which is preliminary data.</text>
</comment>
<dbReference type="SMART" id="SM00177">
    <property type="entry name" value="ARF"/>
    <property type="match status" value="1"/>
</dbReference>
<keyword evidence="4" id="KW-0519">Myristate</keyword>
<evidence type="ECO:0000256" key="10">
    <source>
        <dbReference type="ARBA" id="ARBA00023288"/>
    </source>
</evidence>
<evidence type="ECO:0000256" key="7">
    <source>
        <dbReference type="ARBA" id="ARBA00022927"/>
    </source>
</evidence>
<dbReference type="GO" id="GO:0015031">
    <property type="term" value="P:protein transport"/>
    <property type="evidence" value="ECO:0007669"/>
    <property type="project" value="UniProtKB-KW"/>
</dbReference>
<dbReference type="InterPro" id="IPR005225">
    <property type="entry name" value="Small_GTP-bd"/>
</dbReference>
<dbReference type="Gene3D" id="3.40.50.300">
    <property type="entry name" value="P-loop containing nucleotide triphosphate hydrolases"/>
    <property type="match status" value="1"/>
</dbReference>
<dbReference type="PANTHER" id="PTHR11711">
    <property type="entry name" value="ADP RIBOSYLATION FACTOR-RELATED"/>
    <property type="match status" value="1"/>
</dbReference>
<comment type="subcellular location">
    <subcellularLocation>
        <location evidence="1">Golgi apparatus</location>
    </subcellularLocation>
</comment>
<evidence type="ECO:0000256" key="8">
    <source>
        <dbReference type="ARBA" id="ARBA00023034"/>
    </source>
</evidence>
<dbReference type="PRINTS" id="PR00328">
    <property type="entry name" value="SAR1GTPBP"/>
</dbReference>
<organism evidence="14 15">
    <name type="scientific">Biomphalaria pfeifferi</name>
    <name type="common">Bloodfluke planorb</name>
    <name type="synonym">Freshwater snail</name>
    <dbReference type="NCBI Taxonomy" id="112525"/>
    <lineage>
        <taxon>Eukaryota</taxon>
        <taxon>Metazoa</taxon>
        <taxon>Spiralia</taxon>
        <taxon>Lophotrochozoa</taxon>
        <taxon>Mollusca</taxon>
        <taxon>Gastropoda</taxon>
        <taxon>Heterobranchia</taxon>
        <taxon>Euthyneura</taxon>
        <taxon>Panpulmonata</taxon>
        <taxon>Hygrophila</taxon>
        <taxon>Lymnaeoidea</taxon>
        <taxon>Planorbidae</taxon>
        <taxon>Biomphalaria</taxon>
    </lineage>
</organism>
<sequence>ISGTAEQARHKIKTYFSDLRENLSRQEMAALGAVDTHIREKLCSLRQQQEDMTILMSQISSVCHQCETTLQQDDTKILLAKPELSNLLDTLQKQQQQFMDIPDQILLEPMIPITFTKDNRVHIGPKIEMRVVTLGLDGAGKTSILFKLKQNEFISTIPTIGFNVETVEYKNFQFTIWDVGGQHKIRPLWKHYYFNTQ</sequence>
<feature type="binding site" evidence="11">
    <location>
        <position position="181"/>
    </location>
    <ligand>
        <name>GTP</name>
        <dbReference type="ChEBI" id="CHEBI:37565"/>
    </ligand>
</feature>
<evidence type="ECO:0000256" key="4">
    <source>
        <dbReference type="ARBA" id="ARBA00022707"/>
    </source>
</evidence>
<feature type="binding site" evidence="11">
    <location>
        <begin position="135"/>
        <end position="142"/>
    </location>
    <ligand>
        <name>GTP</name>
        <dbReference type="ChEBI" id="CHEBI:37565"/>
    </ligand>
</feature>
<comment type="similarity">
    <text evidence="2 13">Belongs to the small GTPase superfamily. Arf family.</text>
</comment>
<dbReference type="FunFam" id="3.40.50.300:FF:003500">
    <property type="entry name" value="ADP-ribosylation factor 1"/>
    <property type="match status" value="1"/>
</dbReference>
<protein>
    <submittedName>
        <fullName evidence="14">E3 ubiquitin-protein ligase TRIM23</fullName>
    </submittedName>
</protein>
<keyword evidence="12" id="KW-0460">Magnesium</keyword>
<evidence type="ECO:0000256" key="11">
    <source>
        <dbReference type="PIRSR" id="PIRSR606689-1"/>
    </source>
</evidence>
<proteinExistence type="inferred from homology"/>
<dbReference type="PROSITE" id="PS51417">
    <property type="entry name" value="ARF"/>
    <property type="match status" value="1"/>
</dbReference>
<dbReference type="GO" id="GO:0005794">
    <property type="term" value="C:Golgi apparatus"/>
    <property type="evidence" value="ECO:0007669"/>
    <property type="project" value="UniProtKB-SubCell"/>
</dbReference>
<keyword evidence="9 11" id="KW-0342">GTP-binding</keyword>
<evidence type="ECO:0000313" key="15">
    <source>
        <dbReference type="Proteomes" id="UP001233172"/>
    </source>
</evidence>
<feature type="non-terminal residue" evidence="14">
    <location>
        <position position="197"/>
    </location>
</feature>
<reference evidence="14" key="1">
    <citation type="journal article" date="2023" name="PLoS Negl. Trop. Dis.">
        <title>A genome sequence for Biomphalaria pfeifferi, the major vector snail for the human-infecting parasite Schistosoma mansoni.</title>
        <authorList>
            <person name="Bu L."/>
            <person name="Lu L."/>
            <person name="Laidemitt M.R."/>
            <person name="Zhang S.M."/>
            <person name="Mutuku M."/>
            <person name="Mkoji G."/>
            <person name="Steinauer M."/>
            <person name="Loker E.S."/>
        </authorList>
    </citation>
    <scope>NUCLEOTIDE SEQUENCE</scope>
    <source>
        <strain evidence="14">KasaAsao</strain>
    </source>
</reference>
<dbReference type="SUPFAM" id="SSF52540">
    <property type="entry name" value="P-loop containing nucleoside triphosphate hydrolases"/>
    <property type="match status" value="1"/>
</dbReference>
<dbReference type="InterPro" id="IPR024156">
    <property type="entry name" value="Small_GTPase_ARF"/>
</dbReference>
<keyword evidence="6" id="KW-0931">ER-Golgi transport</keyword>
<keyword evidence="10" id="KW-0449">Lipoprotein</keyword>
<evidence type="ECO:0000256" key="2">
    <source>
        <dbReference type="ARBA" id="ARBA00010290"/>
    </source>
</evidence>
<evidence type="ECO:0000256" key="9">
    <source>
        <dbReference type="ARBA" id="ARBA00023134"/>
    </source>
</evidence>
<keyword evidence="5 11" id="KW-0547">Nucleotide-binding</keyword>
<name>A0AAD8C3T9_BIOPF</name>
<dbReference type="GO" id="GO:0005525">
    <property type="term" value="F:GTP binding"/>
    <property type="evidence" value="ECO:0007669"/>
    <property type="project" value="UniProtKB-KW"/>
</dbReference>
<keyword evidence="8" id="KW-0333">Golgi apparatus</keyword>
<evidence type="ECO:0000313" key="14">
    <source>
        <dbReference type="EMBL" id="KAK0065981.1"/>
    </source>
</evidence>
<dbReference type="GO" id="GO:0003924">
    <property type="term" value="F:GTPase activity"/>
    <property type="evidence" value="ECO:0007669"/>
    <property type="project" value="InterPro"/>
</dbReference>
<evidence type="ECO:0000256" key="12">
    <source>
        <dbReference type="PIRSR" id="PIRSR606689-2"/>
    </source>
</evidence>
<keyword evidence="7" id="KW-0653">Protein transport</keyword>
<dbReference type="NCBIfam" id="TIGR00231">
    <property type="entry name" value="small_GTP"/>
    <property type="match status" value="1"/>
</dbReference>
<dbReference type="EMBL" id="JASAOG010000012">
    <property type="protein sequence ID" value="KAK0065981.1"/>
    <property type="molecule type" value="Genomic_DNA"/>
</dbReference>
<keyword evidence="12" id="KW-0479">Metal-binding</keyword>
<evidence type="ECO:0000256" key="5">
    <source>
        <dbReference type="ARBA" id="ARBA00022741"/>
    </source>
</evidence>
<feature type="binding site" evidence="12">
    <location>
        <position position="159"/>
    </location>
    <ligand>
        <name>Mg(2+)</name>
        <dbReference type="ChEBI" id="CHEBI:18420"/>
    </ligand>
</feature>
<evidence type="ECO:0000256" key="3">
    <source>
        <dbReference type="ARBA" id="ARBA00022448"/>
    </source>
</evidence>
<evidence type="ECO:0000256" key="6">
    <source>
        <dbReference type="ARBA" id="ARBA00022892"/>
    </source>
</evidence>
<keyword evidence="3" id="KW-0813">Transport</keyword>
<dbReference type="GO" id="GO:0046872">
    <property type="term" value="F:metal ion binding"/>
    <property type="evidence" value="ECO:0007669"/>
    <property type="project" value="UniProtKB-KW"/>
</dbReference>
<evidence type="ECO:0000256" key="13">
    <source>
        <dbReference type="RuleBase" id="RU003925"/>
    </source>
</evidence>
<evidence type="ECO:0000256" key="1">
    <source>
        <dbReference type="ARBA" id="ARBA00004555"/>
    </source>
</evidence>
<gene>
    <name evidence="14" type="ORF">Bpfe_004778</name>
</gene>
<dbReference type="InterPro" id="IPR027417">
    <property type="entry name" value="P-loop_NTPase"/>
</dbReference>
<dbReference type="AlphaFoldDB" id="A0AAD8C3T9"/>
<accession>A0AAD8C3T9</accession>
<keyword evidence="15" id="KW-1185">Reference proteome</keyword>
<feature type="non-terminal residue" evidence="14">
    <location>
        <position position="1"/>
    </location>
</feature>
<feature type="binding site" evidence="12">
    <location>
        <position position="142"/>
    </location>
    <ligand>
        <name>Mg(2+)</name>
        <dbReference type="ChEBI" id="CHEBI:18420"/>
    </ligand>
</feature>
<reference evidence="14" key="2">
    <citation type="submission" date="2023-04" db="EMBL/GenBank/DDBJ databases">
        <authorList>
            <person name="Bu L."/>
            <person name="Lu L."/>
            <person name="Laidemitt M.R."/>
            <person name="Zhang S.M."/>
            <person name="Mutuku M."/>
            <person name="Mkoji G."/>
            <person name="Steinauer M."/>
            <person name="Loker E.S."/>
        </authorList>
    </citation>
    <scope>NUCLEOTIDE SEQUENCE</scope>
    <source>
        <strain evidence="14">KasaAsao</strain>
        <tissue evidence="14">Whole Snail</tissue>
    </source>
</reference>
<dbReference type="Pfam" id="PF00025">
    <property type="entry name" value="Arf"/>
    <property type="match status" value="1"/>
</dbReference>
<dbReference type="GO" id="GO:0016192">
    <property type="term" value="P:vesicle-mediated transport"/>
    <property type="evidence" value="ECO:0007669"/>
    <property type="project" value="UniProtKB-KW"/>
</dbReference>
<dbReference type="Proteomes" id="UP001233172">
    <property type="component" value="Unassembled WGS sequence"/>
</dbReference>
<dbReference type="InterPro" id="IPR006689">
    <property type="entry name" value="Small_GTPase_ARF/SAR"/>
</dbReference>